<comment type="caution">
    <text evidence="1">The sequence shown here is derived from an EMBL/GenBank/DDBJ whole genome shotgun (WGS) entry which is preliminary data.</text>
</comment>
<name>A0ABT8T4W1_9BACT</name>
<reference evidence="1 2" key="1">
    <citation type="submission" date="2023-06" db="EMBL/GenBank/DDBJ databases">
        <title>Campylobacter magnum sp. nov., isolated from cecal contents of domestic pigs (Sus scrofa domesticus).</title>
        <authorList>
            <person name="Papic B."/>
            <person name="Gruntar I."/>
        </authorList>
    </citation>
    <scope>NUCLEOTIDE SEQUENCE [LARGE SCALE GENOMIC DNA]</scope>
    <source>
        <strain evidence="2">34484-21</strain>
    </source>
</reference>
<keyword evidence="2" id="KW-1185">Reference proteome</keyword>
<accession>A0ABT8T4W1</accession>
<proteinExistence type="predicted"/>
<protein>
    <submittedName>
        <fullName evidence="1">Uncharacterized protein</fullName>
    </submittedName>
</protein>
<sequence>MTKPKRAKGKLIRYPRKEKCYEKLFFSNEELSSLNKIADQILKSYDKQSSIKEVK</sequence>
<gene>
    <name evidence="1" type="ORF">Q2362_00640</name>
</gene>
<dbReference type="EMBL" id="JAULJQ010000001">
    <property type="protein sequence ID" value="MDO2408605.1"/>
    <property type="molecule type" value="Genomic_DNA"/>
</dbReference>
<dbReference type="Proteomes" id="UP001171111">
    <property type="component" value="Unassembled WGS sequence"/>
</dbReference>
<evidence type="ECO:0000313" key="2">
    <source>
        <dbReference type="Proteomes" id="UP001171111"/>
    </source>
</evidence>
<dbReference type="RefSeq" id="WP_302243330.1">
    <property type="nucleotide sequence ID" value="NZ_JAULJQ010000001.1"/>
</dbReference>
<evidence type="ECO:0000313" key="1">
    <source>
        <dbReference type="EMBL" id="MDO2408605.1"/>
    </source>
</evidence>
<organism evidence="1 2">
    <name type="scientific">Campylobacter magnus</name>
    <dbReference type="NCBI Taxonomy" id="3026462"/>
    <lineage>
        <taxon>Bacteria</taxon>
        <taxon>Pseudomonadati</taxon>
        <taxon>Campylobacterota</taxon>
        <taxon>Epsilonproteobacteria</taxon>
        <taxon>Campylobacterales</taxon>
        <taxon>Campylobacteraceae</taxon>
        <taxon>Campylobacter</taxon>
    </lineage>
</organism>